<dbReference type="SUPFAM" id="SSF53756">
    <property type="entry name" value="UDP-Glycosyltransferase/glycogen phosphorylase"/>
    <property type="match status" value="1"/>
</dbReference>
<name>A0ABU7GYH6_9SPHI</name>
<reference evidence="1 2" key="1">
    <citation type="submission" date="2024-01" db="EMBL/GenBank/DDBJ databases">
        <title>Pedobacter sp. nov., isolated from oil-contaminated soil.</title>
        <authorList>
            <person name="Le N.T.T."/>
        </authorList>
    </citation>
    <scope>NUCLEOTIDE SEQUENCE [LARGE SCALE GENOMIC DNA]</scope>
    <source>
        <strain evidence="1 2">VNH31</strain>
    </source>
</reference>
<dbReference type="Proteomes" id="UP001337681">
    <property type="component" value="Unassembled WGS sequence"/>
</dbReference>
<dbReference type="RefSeq" id="WP_330144847.1">
    <property type="nucleotide sequence ID" value="NZ_JAZDQU010000001.1"/>
</dbReference>
<gene>
    <name evidence="1" type="ORF">VRU49_00690</name>
</gene>
<organism evidence="1 2">
    <name type="scientific">Pedobacter flavus</name>
    <dbReference type="NCBI Taxonomy" id="3113906"/>
    <lineage>
        <taxon>Bacteria</taxon>
        <taxon>Pseudomonadati</taxon>
        <taxon>Bacteroidota</taxon>
        <taxon>Sphingobacteriia</taxon>
        <taxon>Sphingobacteriales</taxon>
        <taxon>Sphingobacteriaceae</taxon>
        <taxon>Pedobacter</taxon>
    </lineage>
</organism>
<proteinExistence type="predicted"/>
<protein>
    <submittedName>
        <fullName evidence="1">Glycosyltransferase family 1 protein</fullName>
    </submittedName>
</protein>
<dbReference type="EMBL" id="JAZDQU010000001">
    <property type="protein sequence ID" value="MEE1883922.1"/>
    <property type="molecule type" value="Genomic_DNA"/>
</dbReference>
<dbReference type="Gene3D" id="3.40.50.2000">
    <property type="entry name" value="Glycogen Phosphorylase B"/>
    <property type="match status" value="1"/>
</dbReference>
<keyword evidence="2" id="KW-1185">Reference proteome</keyword>
<comment type="caution">
    <text evidence="1">The sequence shown here is derived from an EMBL/GenBank/DDBJ whole genome shotgun (WGS) entry which is preliminary data.</text>
</comment>
<evidence type="ECO:0000313" key="1">
    <source>
        <dbReference type="EMBL" id="MEE1883922.1"/>
    </source>
</evidence>
<accession>A0ABU7GYH6</accession>
<sequence length="325" mass="38631">MQDQPRILIYFIKPKEKNRFFYGDRYIIPFLRKLFKPTKIGGVEKVFHNLCKSFDKLKVKYWINLPFDKIEPSDQLIILGLGRTCLEGYNKENKIVAGIALMTHPSEWPDLTKNYPISKYLQHSEWAKNVYVPYYGDQICDTWFSGIDTDEWKPKQQQKEIDVLIYDKIRWQDSHNLLEKICQNLSEKNLNFSIIKYGSYNEQDYKKLLENSKSMIFLSSHESQGFACCEALAMDVPVFAWDQGFCLDPNRFKWNDPIMPATSVPFFNEQCGDKFKDVKEFQLKFDQFFKNVQLNKYRPRNYILENLTLEKSGQRMLEILKTVYK</sequence>
<evidence type="ECO:0000313" key="2">
    <source>
        <dbReference type="Proteomes" id="UP001337681"/>
    </source>
</evidence>